<gene>
    <name evidence="2" type="ORF">BTO22_19315</name>
    <name evidence="3" type="ORF">BTO23_20315</name>
    <name evidence="1" type="ORF">GCM10007855_33750</name>
</gene>
<reference evidence="1" key="4">
    <citation type="submission" date="2023-01" db="EMBL/GenBank/DDBJ databases">
        <title>Draft genome sequence of Aliivibrio sifiae strain NBRC 105001.</title>
        <authorList>
            <person name="Sun Q."/>
            <person name="Mori K."/>
        </authorList>
    </citation>
    <scope>NUCLEOTIDE SEQUENCE</scope>
    <source>
        <strain evidence="1">NBRC 105001</strain>
    </source>
</reference>
<evidence type="ECO:0000313" key="1">
    <source>
        <dbReference type="EMBL" id="GLR76500.1"/>
    </source>
</evidence>
<dbReference type="Proteomes" id="UP001156660">
    <property type="component" value="Unassembled WGS sequence"/>
</dbReference>
<keyword evidence="6" id="KW-1185">Reference proteome</keyword>
<dbReference type="EMBL" id="MSCO01000004">
    <property type="protein sequence ID" value="PQJ83066.1"/>
    <property type="molecule type" value="Genomic_DNA"/>
</dbReference>
<dbReference type="Proteomes" id="UP000239263">
    <property type="component" value="Unassembled WGS sequence"/>
</dbReference>
<name>A0A2S7X231_9GAMM</name>
<evidence type="ECO:0000313" key="3">
    <source>
        <dbReference type="EMBL" id="PQJ83844.1"/>
    </source>
</evidence>
<evidence type="ECO:0000313" key="6">
    <source>
        <dbReference type="Proteomes" id="UP001156660"/>
    </source>
</evidence>
<accession>A0A2S7X231</accession>
<evidence type="ECO:0000313" key="5">
    <source>
        <dbReference type="Proteomes" id="UP000239273"/>
    </source>
</evidence>
<dbReference type="EMBL" id="MSCP01000004">
    <property type="protein sequence ID" value="PQJ83844.1"/>
    <property type="molecule type" value="Genomic_DNA"/>
</dbReference>
<dbReference type="Proteomes" id="UP000239273">
    <property type="component" value="Unassembled WGS sequence"/>
</dbReference>
<reference evidence="4 5" key="2">
    <citation type="submission" date="2016-12" db="EMBL/GenBank/DDBJ databases">
        <title>Diversity of luminous bacteria.</title>
        <authorList>
            <person name="Yoshizawa S."/>
            <person name="Kogure K."/>
        </authorList>
    </citation>
    <scope>NUCLEOTIDE SEQUENCE [LARGE SCALE GENOMIC DNA]</scope>
    <source>
        <strain evidence="2 4">ATCC 33715</strain>
        <strain evidence="3 5">NBRC 105001</strain>
    </source>
</reference>
<dbReference type="OrthoDB" id="5914815at2"/>
<dbReference type="AlphaFoldDB" id="A0A2S7X231"/>
<evidence type="ECO:0000313" key="2">
    <source>
        <dbReference type="EMBL" id="PQJ83066.1"/>
    </source>
</evidence>
<protein>
    <submittedName>
        <fullName evidence="3">Uncharacterized protein</fullName>
    </submittedName>
</protein>
<reference evidence="6" key="3">
    <citation type="journal article" date="2019" name="Int. J. Syst. Evol. Microbiol.">
        <title>The Global Catalogue of Microorganisms (GCM) 10K type strain sequencing project: providing services to taxonomists for standard genome sequencing and annotation.</title>
        <authorList>
            <consortium name="The Broad Institute Genomics Platform"/>
            <consortium name="The Broad Institute Genome Sequencing Center for Infectious Disease"/>
            <person name="Wu L."/>
            <person name="Ma J."/>
        </authorList>
    </citation>
    <scope>NUCLEOTIDE SEQUENCE [LARGE SCALE GENOMIC DNA]</scope>
    <source>
        <strain evidence="6">NBRC 105001</strain>
    </source>
</reference>
<proteinExistence type="predicted"/>
<comment type="caution">
    <text evidence="3">The sequence shown here is derived from an EMBL/GenBank/DDBJ whole genome shotgun (WGS) entry which is preliminary data.</text>
</comment>
<dbReference type="EMBL" id="BSOU01000011">
    <property type="protein sequence ID" value="GLR76500.1"/>
    <property type="molecule type" value="Genomic_DNA"/>
</dbReference>
<reference evidence="1" key="1">
    <citation type="journal article" date="2014" name="Int. J. Syst. Evol. Microbiol.">
        <title>Complete genome of a new Firmicutes species belonging to the dominant human colonic microbiota ('Ruminococcus bicirculans') reveals two chromosomes and a selective capacity to utilize plant glucans.</title>
        <authorList>
            <consortium name="NISC Comparative Sequencing Program"/>
            <person name="Wegmann U."/>
            <person name="Louis P."/>
            <person name="Goesmann A."/>
            <person name="Henrissat B."/>
            <person name="Duncan S.H."/>
            <person name="Flint H.J."/>
        </authorList>
    </citation>
    <scope>NUCLEOTIDE SEQUENCE</scope>
    <source>
        <strain evidence="1">NBRC 105001</strain>
    </source>
</reference>
<sequence>MKKIYWLGLLPCFAMAHEGEKNYGYSYFTFGLENVTYQEYYGGVQSKVTITNPVLNSGGLYYINDNFDFSIDALASFSPQSAEEDWEYYSHLMQTNQFEYLKTATNIQLHYKLTDEWRVIGGPALTYQTYTRYGMRNHNGFTNKAFYGTWEETSTDIFVDLGVAYDNGSLFSDKKWKVSGRAVLGMPIYSVTKNTKFEDNTFNDFGIRTSIEGTVSYEIMKGLHLGWYAMLGYEKRFETDKQKVQFETCVTMVDGECTERENKSGYATLPEADTYTFSTGFQALWSF</sequence>
<dbReference type="RefSeq" id="WP_060994037.1">
    <property type="nucleotide sequence ID" value="NZ_BSOU01000011.1"/>
</dbReference>
<organism evidence="3 5">
    <name type="scientific">Aliivibrio sifiae</name>
    <dbReference type="NCBI Taxonomy" id="566293"/>
    <lineage>
        <taxon>Bacteria</taxon>
        <taxon>Pseudomonadati</taxon>
        <taxon>Pseudomonadota</taxon>
        <taxon>Gammaproteobacteria</taxon>
        <taxon>Vibrionales</taxon>
        <taxon>Vibrionaceae</taxon>
        <taxon>Aliivibrio</taxon>
    </lineage>
</organism>
<evidence type="ECO:0000313" key="4">
    <source>
        <dbReference type="Proteomes" id="UP000239263"/>
    </source>
</evidence>